<name>A0ABV5W8A1_9BACL</name>
<evidence type="ECO:0000313" key="4">
    <source>
        <dbReference type="EMBL" id="MFB9756411.1"/>
    </source>
</evidence>
<dbReference type="Proteomes" id="UP001589619">
    <property type="component" value="Unassembled WGS sequence"/>
</dbReference>
<dbReference type="PANTHER" id="PTHR11092:SF0">
    <property type="entry name" value="EPIMERASE FAMILY PROTEIN SDR39U1"/>
    <property type="match status" value="1"/>
</dbReference>
<dbReference type="InterPro" id="IPR010099">
    <property type="entry name" value="SDR39U1"/>
</dbReference>
<protein>
    <submittedName>
        <fullName evidence="4">TIGR01777 family oxidoreductase</fullName>
    </submittedName>
</protein>
<evidence type="ECO:0000259" key="3">
    <source>
        <dbReference type="Pfam" id="PF08338"/>
    </source>
</evidence>
<comment type="caution">
    <text evidence="4">The sequence shown here is derived from an EMBL/GenBank/DDBJ whole genome shotgun (WGS) entry which is preliminary data.</text>
</comment>
<dbReference type="Pfam" id="PF01370">
    <property type="entry name" value="Epimerase"/>
    <property type="match status" value="1"/>
</dbReference>
<comment type="similarity">
    <text evidence="1">Belongs to the NAD(P)-dependent epimerase/dehydratase family. SDR39U1 subfamily.</text>
</comment>
<evidence type="ECO:0000259" key="2">
    <source>
        <dbReference type="Pfam" id="PF01370"/>
    </source>
</evidence>
<proteinExistence type="inferred from homology"/>
<evidence type="ECO:0000313" key="5">
    <source>
        <dbReference type="Proteomes" id="UP001589619"/>
    </source>
</evidence>
<keyword evidence="5" id="KW-1185">Reference proteome</keyword>
<sequence length="300" mass="32578">MRIAISGGTGLIGSRLVRYLQSSGDEVILISRSSAGGMRSSLRTVTWDRLNEDRQELEGLDGIVNLSGESINQRWTAAAKRRVLESRLSTVRRLAELTGLLKRKPNAVVSGSAMGIYGTSETGVFDESSGVRGNDFLAGVVQQWERAAGEIQTNRLVLLRTGLVLAPEGGALPLMALPYKLGVGGRVGSGRQWMSWIHAEDIVRLIRHCLDNPEMTGPVNATAPNPVTNDEFGRSLGRALHRPHWLPLPGAALKLALGEMSEMLLTGQRVLPQKALECGFEFRYPGLDAALKELYDRPSG</sequence>
<dbReference type="Gene3D" id="3.40.50.720">
    <property type="entry name" value="NAD(P)-binding Rossmann-like Domain"/>
    <property type="match status" value="1"/>
</dbReference>
<dbReference type="CDD" id="cd05242">
    <property type="entry name" value="SDR_a8"/>
    <property type="match status" value="1"/>
</dbReference>
<dbReference type="PANTHER" id="PTHR11092">
    <property type="entry name" value="SUGAR NUCLEOTIDE EPIMERASE RELATED"/>
    <property type="match status" value="1"/>
</dbReference>
<dbReference type="EMBL" id="JBHMAG010000023">
    <property type="protein sequence ID" value="MFB9756411.1"/>
    <property type="molecule type" value="Genomic_DNA"/>
</dbReference>
<dbReference type="Pfam" id="PF08338">
    <property type="entry name" value="DUF1731"/>
    <property type="match status" value="1"/>
</dbReference>
<dbReference type="RefSeq" id="WP_344916299.1">
    <property type="nucleotide sequence ID" value="NZ_BAAAYO010000019.1"/>
</dbReference>
<dbReference type="SUPFAM" id="SSF51735">
    <property type="entry name" value="NAD(P)-binding Rossmann-fold domains"/>
    <property type="match status" value="1"/>
</dbReference>
<reference evidence="4 5" key="1">
    <citation type="submission" date="2024-09" db="EMBL/GenBank/DDBJ databases">
        <authorList>
            <person name="Sun Q."/>
            <person name="Mori K."/>
        </authorList>
    </citation>
    <scope>NUCLEOTIDE SEQUENCE [LARGE SCALE GENOMIC DNA]</scope>
    <source>
        <strain evidence="4 5">JCM 12520</strain>
    </source>
</reference>
<accession>A0ABV5W8A1</accession>
<gene>
    <name evidence="4" type="ORF">ACFFNY_32960</name>
</gene>
<dbReference type="InterPro" id="IPR001509">
    <property type="entry name" value="Epimerase_deHydtase"/>
</dbReference>
<feature type="domain" description="NAD-dependent epimerase/dehydratase" evidence="2">
    <location>
        <begin position="3"/>
        <end position="215"/>
    </location>
</feature>
<organism evidence="4 5">
    <name type="scientific">Paenibacillus hodogayensis</name>
    <dbReference type="NCBI Taxonomy" id="279208"/>
    <lineage>
        <taxon>Bacteria</taxon>
        <taxon>Bacillati</taxon>
        <taxon>Bacillota</taxon>
        <taxon>Bacilli</taxon>
        <taxon>Bacillales</taxon>
        <taxon>Paenibacillaceae</taxon>
        <taxon>Paenibacillus</taxon>
    </lineage>
</organism>
<feature type="domain" description="DUF1731" evidence="3">
    <location>
        <begin position="249"/>
        <end position="294"/>
    </location>
</feature>
<dbReference type="NCBIfam" id="TIGR01777">
    <property type="entry name" value="yfcH"/>
    <property type="match status" value="1"/>
</dbReference>
<evidence type="ECO:0000256" key="1">
    <source>
        <dbReference type="ARBA" id="ARBA00009353"/>
    </source>
</evidence>
<dbReference type="InterPro" id="IPR013549">
    <property type="entry name" value="DUF1731"/>
</dbReference>
<dbReference type="InterPro" id="IPR036291">
    <property type="entry name" value="NAD(P)-bd_dom_sf"/>
</dbReference>